<dbReference type="Pfam" id="PF07690">
    <property type="entry name" value="MFS_1"/>
    <property type="match status" value="1"/>
</dbReference>
<organism evidence="2 3">
    <name type="scientific">Nonomuraea antimicrobica</name>
    <dbReference type="NCBI Taxonomy" id="561173"/>
    <lineage>
        <taxon>Bacteria</taxon>
        <taxon>Bacillati</taxon>
        <taxon>Actinomycetota</taxon>
        <taxon>Actinomycetes</taxon>
        <taxon>Streptosporangiales</taxon>
        <taxon>Streptosporangiaceae</taxon>
        <taxon>Nonomuraea</taxon>
    </lineage>
</organism>
<feature type="transmembrane region" description="Helical" evidence="1">
    <location>
        <begin position="70"/>
        <end position="90"/>
    </location>
</feature>
<evidence type="ECO:0008006" key="4">
    <source>
        <dbReference type="Google" id="ProtNLM"/>
    </source>
</evidence>
<evidence type="ECO:0000313" key="2">
    <source>
        <dbReference type="EMBL" id="GAA3664088.1"/>
    </source>
</evidence>
<reference evidence="3" key="1">
    <citation type="journal article" date="2019" name="Int. J. Syst. Evol. Microbiol.">
        <title>The Global Catalogue of Microorganisms (GCM) 10K type strain sequencing project: providing services to taxonomists for standard genome sequencing and annotation.</title>
        <authorList>
            <consortium name="The Broad Institute Genomics Platform"/>
            <consortium name="The Broad Institute Genome Sequencing Center for Infectious Disease"/>
            <person name="Wu L."/>
            <person name="Ma J."/>
        </authorList>
    </citation>
    <scope>NUCLEOTIDE SEQUENCE [LARGE SCALE GENOMIC DNA]</scope>
    <source>
        <strain evidence="3">JCM 16904</strain>
    </source>
</reference>
<dbReference type="InterPro" id="IPR011701">
    <property type="entry name" value="MFS"/>
</dbReference>
<keyword evidence="3" id="KW-1185">Reference proteome</keyword>
<dbReference type="InterPro" id="IPR036259">
    <property type="entry name" value="MFS_trans_sf"/>
</dbReference>
<name>A0ABP7BMX0_9ACTN</name>
<dbReference type="EMBL" id="BAAAZP010000054">
    <property type="protein sequence ID" value="GAA3664088.1"/>
    <property type="molecule type" value="Genomic_DNA"/>
</dbReference>
<dbReference type="RefSeq" id="WP_344877288.1">
    <property type="nucleotide sequence ID" value="NZ_BAAAZP010000054.1"/>
</dbReference>
<feature type="transmembrane region" description="Helical" evidence="1">
    <location>
        <begin position="125"/>
        <end position="146"/>
    </location>
</feature>
<proteinExistence type="predicted"/>
<protein>
    <recommendedName>
        <fullName evidence="4">Major Facilitator Superfamily protein</fullName>
    </recommendedName>
</protein>
<keyword evidence="1" id="KW-0812">Transmembrane</keyword>
<dbReference type="SUPFAM" id="SSF103473">
    <property type="entry name" value="MFS general substrate transporter"/>
    <property type="match status" value="1"/>
</dbReference>
<keyword evidence="1" id="KW-1133">Transmembrane helix</keyword>
<keyword evidence="1" id="KW-0472">Membrane</keyword>
<comment type="caution">
    <text evidence="2">The sequence shown here is derived from an EMBL/GenBank/DDBJ whole genome shotgun (WGS) entry which is preliminary data.</text>
</comment>
<evidence type="ECO:0000313" key="3">
    <source>
        <dbReference type="Proteomes" id="UP001500902"/>
    </source>
</evidence>
<dbReference type="Gene3D" id="1.20.1720.10">
    <property type="entry name" value="Multidrug resistance protein D"/>
    <property type="match status" value="1"/>
</dbReference>
<dbReference type="Proteomes" id="UP001500902">
    <property type="component" value="Unassembled WGS sequence"/>
</dbReference>
<evidence type="ECO:0000256" key="1">
    <source>
        <dbReference type="SAM" id="Phobius"/>
    </source>
</evidence>
<accession>A0ABP7BMX0</accession>
<sequence>MNDVTGLYPIGQSTQRGGMILPMTQLVLGRAAGPERLGRVMGKVGFVGRIAPISGHVLGRVLIDGWGRRWVFFVNVPLILVSPAMTLRWFPQDEERGEPCRAAPAAGRSGRPAPLAGGAGNADGFASALTWMYILTATGLVMAASLPGRK</sequence>
<gene>
    <name evidence="2" type="ORF">GCM10022224_030050</name>
</gene>